<dbReference type="Proteomes" id="UP001165269">
    <property type="component" value="Unassembled WGS sequence"/>
</dbReference>
<sequence>MFPDRLIVPEELGVEEDAGGATAVTFRVRLPWYRALPMDGLHLSDVAFDGRPVASDRLDVEIDGTWRPYEDVAGLRDAWWFVLDPLRVRVRGLEPVADGEHKVTATVGARVPYIVLGTEALVIKETLTRALPLNARSAA</sequence>
<dbReference type="RefSeq" id="WP_242762131.1">
    <property type="nucleotide sequence ID" value="NZ_JALDAY010000002.1"/>
</dbReference>
<feature type="domain" description="C-glycoside deglycosidase beta subunit" evidence="5">
    <location>
        <begin position="5"/>
        <end position="113"/>
    </location>
</feature>
<evidence type="ECO:0000256" key="3">
    <source>
        <dbReference type="ARBA" id="ARBA00046336"/>
    </source>
</evidence>
<keyword evidence="1" id="KW-0456">Lyase</keyword>
<evidence type="ECO:0000259" key="5">
    <source>
        <dbReference type="Pfam" id="PF19906"/>
    </source>
</evidence>
<dbReference type="EMBL" id="JALDAY010000002">
    <property type="protein sequence ID" value="MCI3270754.1"/>
    <property type="molecule type" value="Genomic_DNA"/>
</dbReference>
<evidence type="ECO:0000256" key="4">
    <source>
        <dbReference type="ARBA" id="ARBA00047208"/>
    </source>
</evidence>
<evidence type="ECO:0000313" key="7">
    <source>
        <dbReference type="Proteomes" id="UP001165269"/>
    </source>
</evidence>
<evidence type="ECO:0000256" key="1">
    <source>
        <dbReference type="ARBA" id="ARBA00023239"/>
    </source>
</evidence>
<keyword evidence="2" id="KW-0119">Carbohydrate metabolism</keyword>
<name>A0ABS9Y0L2_9ACTN</name>
<dbReference type="InterPro" id="IPR045959">
    <property type="entry name" value="CGDB"/>
</dbReference>
<gene>
    <name evidence="6" type="ORF">MQP27_06465</name>
</gene>
<organism evidence="6 7">
    <name type="scientific">Streptomyces cylindrosporus</name>
    <dbReference type="NCBI Taxonomy" id="2927583"/>
    <lineage>
        <taxon>Bacteria</taxon>
        <taxon>Bacillati</taxon>
        <taxon>Actinomycetota</taxon>
        <taxon>Actinomycetes</taxon>
        <taxon>Kitasatosporales</taxon>
        <taxon>Streptomycetaceae</taxon>
        <taxon>Streptomyces</taxon>
    </lineage>
</organism>
<evidence type="ECO:0000256" key="2">
    <source>
        <dbReference type="ARBA" id="ARBA00023277"/>
    </source>
</evidence>
<keyword evidence="7" id="KW-1185">Reference proteome</keyword>
<comment type="caution">
    <text evidence="6">The sequence shown here is derived from an EMBL/GenBank/DDBJ whole genome shotgun (WGS) entry which is preliminary data.</text>
</comment>
<reference evidence="6" key="1">
    <citation type="submission" date="2022-03" db="EMBL/GenBank/DDBJ databases">
        <title>Streptomyces 7R015 and 7R016 isolated from Barleria lupulina in Thailand.</title>
        <authorList>
            <person name="Kanchanasin P."/>
            <person name="Phongsopitanun W."/>
            <person name="Tanasupawat S."/>
        </authorList>
    </citation>
    <scope>NUCLEOTIDE SEQUENCE</scope>
    <source>
        <strain evidence="6">7R015</strain>
    </source>
</reference>
<protein>
    <recommendedName>
        <fullName evidence="4">C-deglycosylation enzyme beta subunit</fullName>
    </recommendedName>
</protein>
<proteinExistence type="inferred from homology"/>
<accession>A0ABS9Y0L2</accession>
<evidence type="ECO:0000313" key="6">
    <source>
        <dbReference type="EMBL" id="MCI3270754.1"/>
    </source>
</evidence>
<comment type="similarity">
    <text evidence="3">Belongs to the C-glycoside deglycosidase beta subunit family.</text>
</comment>
<dbReference type="Pfam" id="PF19906">
    <property type="entry name" value="CGDB"/>
    <property type="match status" value="1"/>
</dbReference>